<accession>A0A9C7LAN2</accession>
<keyword evidence="3" id="KW-1185">Reference proteome</keyword>
<dbReference type="GO" id="GO:0004622">
    <property type="term" value="F:phosphatidylcholine lysophospholipase activity"/>
    <property type="evidence" value="ECO:0007669"/>
    <property type="project" value="TreeGrafter"/>
</dbReference>
<dbReference type="Pfam" id="PF13472">
    <property type="entry name" value="Lipase_GDSL_2"/>
    <property type="match status" value="1"/>
</dbReference>
<dbReference type="AlphaFoldDB" id="A0A9C7LAN2"/>
<dbReference type="PANTHER" id="PTHR30383:SF5">
    <property type="entry name" value="SGNH HYDROLASE-TYPE ESTERASE DOMAIN-CONTAINING PROTEIN"/>
    <property type="match status" value="1"/>
</dbReference>
<gene>
    <name evidence="2" type="ORF">NEOCIP111885_01750</name>
</gene>
<feature type="domain" description="SGNH hydrolase-type esterase" evidence="1">
    <location>
        <begin position="725"/>
        <end position="945"/>
    </location>
</feature>
<evidence type="ECO:0000313" key="2">
    <source>
        <dbReference type="EMBL" id="CAG9608058.1"/>
    </source>
</evidence>
<dbReference type="RefSeq" id="WP_230496308.1">
    <property type="nucleotide sequence ID" value="NZ_CAKJTG010000008.1"/>
</dbReference>
<comment type="caution">
    <text evidence="2">The sequence shown here is derived from an EMBL/GenBank/DDBJ whole genome shotgun (WGS) entry which is preliminary data.</text>
</comment>
<organism evidence="2 3">
    <name type="scientific">Pseudoneobacillus rhizosphaerae</name>
    <dbReference type="NCBI Taxonomy" id="2880968"/>
    <lineage>
        <taxon>Bacteria</taxon>
        <taxon>Bacillati</taxon>
        <taxon>Bacillota</taxon>
        <taxon>Bacilli</taxon>
        <taxon>Bacillales</taxon>
        <taxon>Bacillaceae</taxon>
        <taxon>Pseudoneobacillus</taxon>
    </lineage>
</organism>
<dbReference type="PANTHER" id="PTHR30383">
    <property type="entry name" value="THIOESTERASE 1/PROTEASE 1/LYSOPHOSPHOLIPASE L1"/>
    <property type="match status" value="1"/>
</dbReference>
<dbReference type="Proteomes" id="UP000789845">
    <property type="component" value="Unassembled WGS sequence"/>
</dbReference>
<name>A0A9C7LAN2_9BACI</name>
<evidence type="ECO:0000259" key="1">
    <source>
        <dbReference type="Pfam" id="PF13472"/>
    </source>
</evidence>
<dbReference type="SUPFAM" id="SSF52266">
    <property type="entry name" value="SGNH hydrolase"/>
    <property type="match status" value="1"/>
</dbReference>
<evidence type="ECO:0000313" key="3">
    <source>
        <dbReference type="Proteomes" id="UP000789845"/>
    </source>
</evidence>
<dbReference type="InterPro" id="IPR051532">
    <property type="entry name" value="Ester_Hydrolysis_Enzymes"/>
</dbReference>
<dbReference type="EMBL" id="CAKJTG010000008">
    <property type="protein sequence ID" value="CAG9608058.1"/>
    <property type="molecule type" value="Genomic_DNA"/>
</dbReference>
<dbReference type="InterPro" id="IPR036514">
    <property type="entry name" value="SGNH_hydro_sf"/>
</dbReference>
<dbReference type="InterPro" id="IPR013830">
    <property type="entry name" value="SGNH_hydro"/>
</dbReference>
<proteinExistence type="predicted"/>
<reference evidence="2" key="1">
    <citation type="submission" date="2021-10" db="EMBL/GenBank/DDBJ databases">
        <authorList>
            <person name="Criscuolo A."/>
        </authorList>
    </citation>
    <scope>NUCLEOTIDE SEQUENCE</scope>
    <source>
        <strain evidence="2">CIP111885</strain>
    </source>
</reference>
<dbReference type="Gene3D" id="3.40.50.1110">
    <property type="entry name" value="SGNH hydrolase"/>
    <property type="match status" value="1"/>
</dbReference>
<sequence length="958" mass="105852">MQTINKQTITIDLKRSTVIPLLRFIQGDTNQLEIVINDNGQVADFSNIGRIVTNFKRKDRKVISRLLTNHSNNKVLYQFGLEENQVAGESEIELQFFSIDNKERISTHRFKILLFASIGTDEIHENNGDLPLLQKLFVEVEELISDTDSASQHAQTQGDYAKTQGDYVAAKKPDIDKFTSEQSNLQKQLDVLVIDGDSSPESAQARVNKSGTVYATLKARLDDENTKINTSLAEKAKQSDLVTTNATVSANTLALSSKAEKSDLDSKNTATNQRIDNLIVVSGNANAEVTDAHTSAIKNKTYSVLKTRLDEIETDTYLLAKNQIINGNFNDNSNWYIPYSTNSVTNNELTVVKSSSSTTARIEQQGFASIAGNKYYVRGDIFPKYATTTYITLDNTTKVNKTVVVNQWNTVSGITTPTVTGTFQFVHSNVGYTAGESVKFRRVLVVNLTAMFGAGNEPSLSEFETFLANFTNSWFDATVQFINPSQMFKRLTQKLDASVAITNASQLPITDSGNYYVGSNVESALQEIGANAYFLAANKVINGDFSNGNTEWYIPSGSNSVANNVLTYTVTSKNSTARIEQLSFVPTVGRKYYVRGDLFPKYATATSFQLGGAVAGLTVTANQWNKLSAILTPIDTTDFQFIHSTAVSYVAGDSFQYQNIMVVDLTATFGEGNEPNISQFEELLSRFTNNWFNGTVSLLTPKQLYALIMKTSNPNVRFKGKTLVCFGDSITAGYPAPRDYTYIIANDILGLNVINMGFGGCQMGVHDDVRYDPYSMYQLANSIATNNFTLQDSQLSSGVPNYFATRIATLKTIDWTKVDYITIAYGTNDGGKLVDNANNLLDVNTFNGATRYSLDKLLTAHPHLKVILMPVIYRWYADGTDSDNNKRGVNQIVLTDYVKGIGDVGKEFKIPVADTYYGLGMNKYNKLVYFNADDGTHPNEKGMELIGHKVADTLKSVY</sequence>
<dbReference type="CDD" id="cd00229">
    <property type="entry name" value="SGNH_hydrolase"/>
    <property type="match status" value="1"/>
</dbReference>
<protein>
    <recommendedName>
        <fullName evidence="1">SGNH hydrolase-type esterase domain-containing protein</fullName>
    </recommendedName>
</protein>